<dbReference type="Proteomes" id="UP000826254">
    <property type="component" value="Chromosome"/>
</dbReference>
<dbReference type="RefSeq" id="WP_222607178.1">
    <property type="nucleotide sequence ID" value="NZ_CP081958.1"/>
</dbReference>
<dbReference type="EMBL" id="CP081958">
    <property type="protein sequence ID" value="QZP37369.1"/>
    <property type="molecule type" value="Genomic_DNA"/>
</dbReference>
<dbReference type="InterPro" id="IPR058469">
    <property type="entry name" value="DUF8156"/>
</dbReference>
<feature type="domain" description="DUF8156" evidence="2">
    <location>
        <begin position="1"/>
        <end position="97"/>
    </location>
</feature>
<reference evidence="3 4" key="1">
    <citation type="journal article" date="2021" name="Int. J. Syst. Evol. Microbiol.">
        <title>Halobaculum halophilum sp. nov. and Halobaculum salinum sp. nov., isolated from salt lake and saline soil.</title>
        <authorList>
            <person name="Cui H.L."/>
            <person name="Shi X.W."/>
            <person name="Yin X.M."/>
            <person name="Yang X.Y."/>
            <person name="Hou J."/>
            <person name="Zhu L."/>
        </authorList>
    </citation>
    <scope>NUCLEOTIDE SEQUENCE [LARGE SCALE GENOMIC DNA]</scope>
    <source>
        <strain evidence="3 4">NBRC 109044</strain>
    </source>
</reference>
<evidence type="ECO:0000313" key="3">
    <source>
        <dbReference type="EMBL" id="QZP37369.1"/>
    </source>
</evidence>
<dbReference type="GeneID" id="67179272"/>
<gene>
    <name evidence="3" type="ORF">K6T50_13980</name>
</gene>
<dbReference type="KEGG" id="hmp:K6T50_13980"/>
<evidence type="ECO:0000259" key="2">
    <source>
        <dbReference type="Pfam" id="PF26485"/>
    </source>
</evidence>
<feature type="region of interest" description="Disordered" evidence="1">
    <location>
        <begin position="81"/>
        <end position="106"/>
    </location>
</feature>
<sequence>MGRTTPTYRRFLDAYEDDWADYRRALRREHRGDFDRLFEGAAAHAHAAGLQNPPDALEAMYLSMLLAHRAEIRRLRDRLDAVESAGTDDTEPAESAESAGPPESDT</sequence>
<name>A0A8T8WC04_9EURY</name>
<proteinExistence type="predicted"/>
<organism evidence="3 4">
    <name type="scientific">Halobaculum magnesiiphilum</name>
    <dbReference type="NCBI Taxonomy" id="1017351"/>
    <lineage>
        <taxon>Archaea</taxon>
        <taxon>Methanobacteriati</taxon>
        <taxon>Methanobacteriota</taxon>
        <taxon>Stenosarchaea group</taxon>
        <taxon>Halobacteria</taxon>
        <taxon>Halobacteriales</taxon>
        <taxon>Haloferacaceae</taxon>
        <taxon>Halobaculum</taxon>
    </lineage>
</organism>
<accession>A0A8T8WC04</accession>
<keyword evidence="4" id="KW-1185">Reference proteome</keyword>
<evidence type="ECO:0000313" key="4">
    <source>
        <dbReference type="Proteomes" id="UP000826254"/>
    </source>
</evidence>
<dbReference type="Pfam" id="PF26485">
    <property type="entry name" value="DUF8156"/>
    <property type="match status" value="1"/>
</dbReference>
<dbReference type="AlphaFoldDB" id="A0A8T8WC04"/>
<evidence type="ECO:0000256" key="1">
    <source>
        <dbReference type="SAM" id="MobiDB-lite"/>
    </source>
</evidence>
<protein>
    <recommendedName>
        <fullName evidence="2">DUF8156 domain-containing protein</fullName>
    </recommendedName>
</protein>